<dbReference type="VEuPathDB" id="FungiDB:AN7614"/>
<evidence type="ECO:0000313" key="2">
    <source>
        <dbReference type="Proteomes" id="UP000000560"/>
    </source>
</evidence>
<proteinExistence type="predicted"/>
<dbReference type="Proteomes" id="UP000000560">
    <property type="component" value="Chromosome IV"/>
</dbReference>
<dbReference type="InParanoid" id="Q5AVR6"/>
<dbReference type="EMBL" id="BN001304">
    <property type="protein sequence ID" value="CBF79746.1"/>
    <property type="molecule type" value="Genomic_DNA"/>
</dbReference>
<dbReference type="KEGG" id="ani:ANIA_07614"/>
<dbReference type="HOGENOM" id="CLU_707936_0_0_1"/>
<dbReference type="OMA" id="IDEPRNT"/>
<accession>Q5AVR6</accession>
<accession>C8VBW0</accession>
<reference evidence="2" key="1">
    <citation type="journal article" date="2005" name="Nature">
        <title>Sequencing of Aspergillus nidulans and comparative analysis with A. fumigatus and A. oryzae.</title>
        <authorList>
            <person name="Galagan J.E."/>
            <person name="Calvo S.E."/>
            <person name="Cuomo C."/>
            <person name="Ma L.J."/>
            <person name="Wortman J.R."/>
            <person name="Batzoglou S."/>
            <person name="Lee S.I."/>
            <person name="Basturkmen M."/>
            <person name="Spevak C.C."/>
            <person name="Clutterbuck J."/>
            <person name="Kapitonov V."/>
            <person name="Jurka J."/>
            <person name="Scazzocchio C."/>
            <person name="Farman M."/>
            <person name="Butler J."/>
            <person name="Purcell S."/>
            <person name="Harris S."/>
            <person name="Braus G.H."/>
            <person name="Draht O."/>
            <person name="Busch S."/>
            <person name="D'Enfert C."/>
            <person name="Bouchier C."/>
            <person name="Goldman G.H."/>
            <person name="Bell-Pedersen D."/>
            <person name="Griffiths-Jones S."/>
            <person name="Doonan J.H."/>
            <person name="Yu J."/>
            <person name="Vienken K."/>
            <person name="Pain A."/>
            <person name="Freitag M."/>
            <person name="Selker E.U."/>
            <person name="Archer D.B."/>
            <person name="Penalva M.A."/>
            <person name="Oakley B.R."/>
            <person name="Momany M."/>
            <person name="Tanaka T."/>
            <person name="Kumagai T."/>
            <person name="Asai K."/>
            <person name="Machida M."/>
            <person name="Nierman W.C."/>
            <person name="Denning D.W."/>
            <person name="Caddick M."/>
            <person name="Hynes M."/>
            <person name="Paoletti M."/>
            <person name="Fischer R."/>
            <person name="Miller B."/>
            <person name="Dyer P."/>
            <person name="Sachs M.S."/>
            <person name="Osmani S.A."/>
            <person name="Birren B.W."/>
        </authorList>
    </citation>
    <scope>NUCLEOTIDE SEQUENCE [LARGE SCALE GENOMIC DNA]</scope>
    <source>
        <strain evidence="2">FGSC A4 / ATCC 38163 / CBS 112.46 / NRRL 194 / M139</strain>
    </source>
</reference>
<dbReference type="RefSeq" id="XP_680883.1">
    <property type="nucleotide sequence ID" value="XM_675791.1"/>
</dbReference>
<evidence type="ECO:0008006" key="3">
    <source>
        <dbReference type="Google" id="ProtNLM"/>
    </source>
</evidence>
<reference evidence="2" key="2">
    <citation type="journal article" date="2009" name="Fungal Genet. Biol.">
        <title>The 2008 update of the Aspergillus nidulans genome annotation: a community effort.</title>
        <authorList>
            <person name="Wortman J.R."/>
            <person name="Gilsenan J.M."/>
            <person name="Joardar V."/>
            <person name="Deegan J."/>
            <person name="Clutterbuck J."/>
            <person name="Andersen M.R."/>
            <person name="Archer D."/>
            <person name="Bencina M."/>
            <person name="Braus G."/>
            <person name="Coutinho P."/>
            <person name="von Dohren H."/>
            <person name="Doonan J."/>
            <person name="Driessen A.J."/>
            <person name="Durek P."/>
            <person name="Espeso E."/>
            <person name="Fekete E."/>
            <person name="Flipphi M."/>
            <person name="Estrada C.G."/>
            <person name="Geysens S."/>
            <person name="Goldman G."/>
            <person name="de Groot P.W."/>
            <person name="Hansen K."/>
            <person name="Harris S.D."/>
            <person name="Heinekamp T."/>
            <person name="Helmstaedt K."/>
            <person name="Henrissat B."/>
            <person name="Hofmann G."/>
            <person name="Homan T."/>
            <person name="Horio T."/>
            <person name="Horiuchi H."/>
            <person name="James S."/>
            <person name="Jones M."/>
            <person name="Karaffa L."/>
            <person name="Karanyi Z."/>
            <person name="Kato M."/>
            <person name="Keller N."/>
            <person name="Kelly D.E."/>
            <person name="Kiel J.A."/>
            <person name="Kim J.M."/>
            <person name="van der Klei I.J."/>
            <person name="Klis F.M."/>
            <person name="Kovalchuk A."/>
            <person name="Krasevec N."/>
            <person name="Kubicek C.P."/>
            <person name="Liu B."/>
            <person name="Maccabe A."/>
            <person name="Meyer V."/>
            <person name="Mirabito P."/>
            <person name="Miskei M."/>
            <person name="Mos M."/>
            <person name="Mullins J."/>
            <person name="Nelson D.R."/>
            <person name="Nielsen J."/>
            <person name="Oakley B.R."/>
            <person name="Osmani S.A."/>
            <person name="Pakula T."/>
            <person name="Paszewski A."/>
            <person name="Paulsen I."/>
            <person name="Pilsyk S."/>
            <person name="Pocsi I."/>
            <person name="Punt P.J."/>
            <person name="Ram A.F."/>
            <person name="Ren Q."/>
            <person name="Robellet X."/>
            <person name="Robson G."/>
            <person name="Seiboth B."/>
            <person name="van Solingen P."/>
            <person name="Specht T."/>
            <person name="Sun J."/>
            <person name="Taheri-Talesh N."/>
            <person name="Takeshita N."/>
            <person name="Ussery D."/>
            <person name="vanKuyk P.A."/>
            <person name="Visser H."/>
            <person name="van de Vondervoort P.J."/>
            <person name="de Vries R.P."/>
            <person name="Walton J."/>
            <person name="Xiang X."/>
            <person name="Xiong Y."/>
            <person name="Zeng A.P."/>
            <person name="Brandt B.W."/>
            <person name="Cornell M.J."/>
            <person name="van den Hondel C.A."/>
            <person name="Visser J."/>
            <person name="Oliver S.G."/>
            <person name="Turner G."/>
        </authorList>
    </citation>
    <scope>GENOME REANNOTATION</scope>
    <source>
        <strain evidence="2">FGSC A4 / ATCC 38163 / CBS 112.46 / NRRL 194 / M139</strain>
    </source>
</reference>
<evidence type="ECO:0000313" key="1">
    <source>
        <dbReference type="EMBL" id="CBF79746.1"/>
    </source>
</evidence>
<dbReference type="OrthoDB" id="4498339at2759"/>
<dbReference type="AlphaFoldDB" id="Q5AVR6"/>
<protein>
    <recommendedName>
        <fullName evidence="3">HNH nuclease domain-containing protein</fullName>
    </recommendedName>
</protein>
<keyword evidence="2" id="KW-1185">Reference proteome</keyword>
<organism evidence="1 2">
    <name type="scientific">Emericella nidulans (strain FGSC A4 / ATCC 38163 / CBS 112.46 / NRRL 194 / M139)</name>
    <name type="common">Aspergillus nidulans</name>
    <dbReference type="NCBI Taxonomy" id="227321"/>
    <lineage>
        <taxon>Eukaryota</taxon>
        <taxon>Fungi</taxon>
        <taxon>Dikarya</taxon>
        <taxon>Ascomycota</taxon>
        <taxon>Pezizomycotina</taxon>
        <taxon>Eurotiomycetes</taxon>
        <taxon>Eurotiomycetidae</taxon>
        <taxon>Eurotiales</taxon>
        <taxon>Aspergillaceae</taxon>
        <taxon>Aspergillus</taxon>
        <taxon>Aspergillus subgen. Nidulantes</taxon>
    </lineage>
</organism>
<gene>
    <name evidence="1" type="ORF">ANIA_07614</name>
</gene>
<sequence>MPPQQTYEPNHAEILVKRENELTLLETRAQIIDDRIWELVSAENPRVTEFLWARIMRTETRLAYLRSYADCLEEMKAAGITGHETFIIETQAVARTTRKRAQELRLLTRHGPAIIGEVEMEIERLKTRPLELVNNSEIRTTLLGCAYGNVLERLKLTNDWERLNDPQVSNERKLLFQKAVSEYYNAVSMSGDYVWCHVLGRWVVSRKATAAQFVPGSVSREDLAYLFGEEGLNTCDARNGPPPEQRGAYPEVIHLKDIDGKDLSFMSDKRPSPAFIYFHFLISCMYAKVQRPQGNVAMAMMPGSWPLVGRGRYLERKTLSMLTRCLTGCVLPQWLLDGKTFVANPNDKDPDYCARSRVAAMILAADLGDIWSQRIKEAHQELLQGCESEW</sequence>
<dbReference type="GeneID" id="2869729"/>
<name>Q5AVR6_EMENI</name>